<comment type="caution">
    <text evidence="1">The sequence shown here is derived from an EMBL/GenBank/DDBJ whole genome shotgun (WGS) entry which is preliminary data.</text>
</comment>
<accession>A0ACB8E036</accession>
<organism evidence="1 2">
    <name type="scientific">Dermacentor silvarum</name>
    <name type="common">Tick</name>
    <dbReference type="NCBI Taxonomy" id="543639"/>
    <lineage>
        <taxon>Eukaryota</taxon>
        <taxon>Metazoa</taxon>
        <taxon>Ecdysozoa</taxon>
        <taxon>Arthropoda</taxon>
        <taxon>Chelicerata</taxon>
        <taxon>Arachnida</taxon>
        <taxon>Acari</taxon>
        <taxon>Parasitiformes</taxon>
        <taxon>Ixodida</taxon>
        <taxon>Ixodoidea</taxon>
        <taxon>Ixodidae</taxon>
        <taxon>Rhipicephalinae</taxon>
        <taxon>Dermacentor</taxon>
    </lineage>
</organism>
<dbReference type="EMBL" id="CM023470">
    <property type="protein sequence ID" value="KAH7980147.1"/>
    <property type="molecule type" value="Genomic_DNA"/>
</dbReference>
<sequence length="257" mass="29162">MSTLEESLNALKFSAVAIEVVPLQLESRHVGCKEAVRCLPERWYRASGGERLRDGSLEPNLTEDVAASASLDADEAEELFETIEALECDLQDTWGQLKWAQKMAAANEAQVNDYKDLVKHLEQELRKQRDSADRELAIIRVRNACEITRLQLYRRLTPHRSELRTAAGLSSVVTLESIYATMQQMFYQMGEFNNKVKENTLSNEDLERRIRKVEFGSRKRVDDENNTRVKAYRRINNTGDVSDADNCDGGGMNVSNG</sequence>
<name>A0ACB8E036_DERSI</name>
<reference evidence="1" key="1">
    <citation type="submission" date="2020-05" db="EMBL/GenBank/DDBJ databases">
        <title>Large-scale comparative analyses of tick genomes elucidate their genetic diversity and vector capacities.</title>
        <authorList>
            <person name="Jia N."/>
            <person name="Wang J."/>
            <person name="Shi W."/>
            <person name="Du L."/>
            <person name="Sun Y."/>
            <person name="Zhan W."/>
            <person name="Jiang J."/>
            <person name="Wang Q."/>
            <person name="Zhang B."/>
            <person name="Ji P."/>
            <person name="Sakyi L.B."/>
            <person name="Cui X."/>
            <person name="Yuan T."/>
            <person name="Jiang B."/>
            <person name="Yang W."/>
            <person name="Lam T.T.-Y."/>
            <person name="Chang Q."/>
            <person name="Ding S."/>
            <person name="Wang X."/>
            <person name="Zhu J."/>
            <person name="Ruan X."/>
            <person name="Zhao L."/>
            <person name="Wei J."/>
            <person name="Que T."/>
            <person name="Du C."/>
            <person name="Cheng J."/>
            <person name="Dai P."/>
            <person name="Han X."/>
            <person name="Huang E."/>
            <person name="Gao Y."/>
            <person name="Liu J."/>
            <person name="Shao H."/>
            <person name="Ye R."/>
            <person name="Li L."/>
            <person name="Wei W."/>
            <person name="Wang X."/>
            <person name="Wang C."/>
            <person name="Yang T."/>
            <person name="Huo Q."/>
            <person name="Li W."/>
            <person name="Guo W."/>
            <person name="Chen H."/>
            <person name="Zhou L."/>
            <person name="Ni X."/>
            <person name="Tian J."/>
            <person name="Zhou Y."/>
            <person name="Sheng Y."/>
            <person name="Liu T."/>
            <person name="Pan Y."/>
            <person name="Xia L."/>
            <person name="Li J."/>
            <person name="Zhao F."/>
            <person name="Cao W."/>
        </authorList>
    </citation>
    <scope>NUCLEOTIDE SEQUENCE</scope>
    <source>
        <strain evidence="1">Dsil-2018</strain>
    </source>
</reference>
<evidence type="ECO:0000313" key="1">
    <source>
        <dbReference type="EMBL" id="KAH7980147.1"/>
    </source>
</evidence>
<gene>
    <name evidence="1" type="ORF">HPB49_013435</name>
</gene>
<dbReference type="Proteomes" id="UP000821865">
    <property type="component" value="Chromosome 1"/>
</dbReference>
<protein>
    <submittedName>
        <fullName evidence="1">Uncharacterized protein</fullName>
    </submittedName>
</protein>
<proteinExistence type="predicted"/>
<evidence type="ECO:0000313" key="2">
    <source>
        <dbReference type="Proteomes" id="UP000821865"/>
    </source>
</evidence>
<keyword evidence="2" id="KW-1185">Reference proteome</keyword>